<evidence type="ECO:0000256" key="1">
    <source>
        <dbReference type="SAM" id="Phobius"/>
    </source>
</evidence>
<name>A0A5S9NVB1_9GAMM</name>
<keyword evidence="1" id="KW-1133">Transmembrane helix</keyword>
<evidence type="ECO:0000313" key="4">
    <source>
        <dbReference type="Proteomes" id="UP000441399"/>
    </source>
</evidence>
<protein>
    <submittedName>
        <fullName evidence="2">Uncharacterized protein</fullName>
    </submittedName>
</protein>
<dbReference type="EMBL" id="CACSIO010000012">
    <property type="protein sequence ID" value="CAA0109980.1"/>
    <property type="molecule type" value="Genomic_DNA"/>
</dbReference>
<keyword evidence="4" id="KW-1185">Reference proteome</keyword>
<evidence type="ECO:0000313" key="3">
    <source>
        <dbReference type="EMBL" id="CAA0109980.1"/>
    </source>
</evidence>
<organism evidence="2 4">
    <name type="scientific">BD1-7 clade bacterium</name>
    <dbReference type="NCBI Taxonomy" id="2029982"/>
    <lineage>
        <taxon>Bacteria</taxon>
        <taxon>Pseudomonadati</taxon>
        <taxon>Pseudomonadota</taxon>
        <taxon>Gammaproteobacteria</taxon>
        <taxon>Cellvibrionales</taxon>
        <taxon>Spongiibacteraceae</taxon>
        <taxon>BD1-7 clade</taxon>
    </lineage>
</organism>
<dbReference type="AlphaFoldDB" id="A0A5S9NVB1"/>
<dbReference type="EMBL" id="CACSIO010000003">
    <property type="protein sequence ID" value="CAA0094660.1"/>
    <property type="molecule type" value="Genomic_DNA"/>
</dbReference>
<gene>
    <name evidence="3" type="ORF">OPDIPICF_01520</name>
    <name evidence="2" type="ORF">OPDIPICF_03989</name>
</gene>
<sequence length="94" mass="10432">MALQTQIDSSEKLQPALKERVCHHVQHGFANVPKVHNVWSRAQLCYRSVHWLNCHTVPSLVAQGALLLATIMFAILLAEGEFVAWLILGVFTGA</sequence>
<dbReference type="Proteomes" id="UP000441399">
    <property type="component" value="Unassembled WGS sequence"/>
</dbReference>
<keyword evidence="1" id="KW-0472">Membrane</keyword>
<accession>A0A5S9NVB1</accession>
<dbReference type="OrthoDB" id="9878999at2"/>
<feature type="transmembrane region" description="Helical" evidence="1">
    <location>
        <begin position="65"/>
        <end position="91"/>
    </location>
</feature>
<reference evidence="2 4" key="1">
    <citation type="submission" date="2019-11" db="EMBL/GenBank/DDBJ databases">
        <authorList>
            <person name="Holert J."/>
        </authorList>
    </citation>
    <scope>NUCLEOTIDE SEQUENCE [LARGE SCALE GENOMIC DNA]</scope>
    <source>
        <strain evidence="2">SB11_3</strain>
    </source>
</reference>
<proteinExistence type="predicted"/>
<keyword evidence="1" id="KW-0812">Transmembrane</keyword>
<evidence type="ECO:0000313" key="2">
    <source>
        <dbReference type="EMBL" id="CAA0094660.1"/>
    </source>
</evidence>